<dbReference type="Pfam" id="PF08447">
    <property type="entry name" value="PAS_3"/>
    <property type="match status" value="2"/>
</dbReference>
<feature type="domain" description="Histidine kinase" evidence="11">
    <location>
        <begin position="1185"/>
        <end position="1408"/>
    </location>
</feature>
<dbReference type="Gene3D" id="3.30.565.10">
    <property type="entry name" value="Histidine kinase-like ATPase, C-terminal domain"/>
    <property type="match status" value="2"/>
</dbReference>
<dbReference type="eggNOG" id="COG2205">
    <property type="taxonomic scope" value="Bacteria"/>
</dbReference>
<keyword evidence="3 9" id="KW-0597">Phosphoprotein</keyword>
<dbReference type="FunFam" id="3.30.450.20:FF:000099">
    <property type="entry name" value="Sensory box sensor histidine kinase"/>
    <property type="match status" value="1"/>
</dbReference>
<evidence type="ECO:0000256" key="5">
    <source>
        <dbReference type="ARBA" id="ARBA00022741"/>
    </source>
</evidence>
<dbReference type="SMART" id="SM00448">
    <property type="entry name" value="REC"/>
    <property type="match status" value="2"/>
</dbReference>
<keyword evidence="6 15" id="KW-0418">Kinase</keyword>
<dbReference type="SMART" id="SM00065">
    <property type="entry name" value="GAF"/>
    <property type="match status" value="1"/>
</dbReference>
<dbReference type="InterPro" id="IPR036097">
    <property type="entry name" value="HisK_dim/P_sf"/>
</dbReference>
<dbReference type="Pfam" id="PF02518">
    <property type="entry name" value="HATPase_c"/>
    <property type="match status" value="2"/>
</dbReference>
<dbReference type="InterPro" id="IPR001789">
    <property type="entry name" value="Sig_transdc_resp-reg_receiver"/>
</dbReference>
<evidence type="ECO:0000313" key="15">
    <source>
        <dbReference type="EMBL" id="ACB74064.1"/>
    </source>
</evidence>
<evidence type="ECO:0000259" key="11">
    <source>
        <dbReference type="PROSITE" id="PS50109"/>
    </source>
</evidence>
<dbReference type="EC" id="2.7.13.3" evidence="2"/>
<dbReference type="Gene3D" id="1.10.287.130">
    <property type="match status" value="2"/>
</dbReference>
<dbReference type="OrthoDB" id="9768069at2"/>
<feature type="domain" description="PAS" evidence="13">
    <location>
        <begin position="769"/>
        <end position="803"/>
    </location>
</feature>
<dbReference type="eggNOG" id="COG2202">
    <property type="taxonomic scope" value="Bacteria"/>
</dbReference>
<evidence type="ECO:0000256" key="8">
    <source>
        <dbReference type="ARBA" id="ARBA00023012"/>
    </source>
</evidence>
<dbReference type="CDD" id="cd00130">
    <property type="entry name" value="PAS"/>
    <property type="match status" value="3"/>
</dbReference>
<dbReference type="GO" id="GO:0000155">
    <property type="term" value="F:phosphorelay sensor kinase activity"/>
    <property type="evidence" value="ECO:0007669"/>
    <property type="project" value="InterPro"/>
</dbReference>
<keyword evidence="16" id="KW-1185">Reference proteome</keyword>
<dbReference type="RefSeq" id="WP_012373602.1">
    <property type="nucleotide sequence ID" value="NC_010571.1"/>
</dbReference>
<dbReference type="InterPro" id="IPR001610">
    <property type="entry name" value="PAC"/>
</dbReference>
<dbReference type="SMART" id="SM00091">
    <property type="entry name" value="PAS"/>
    <property type="match status" value="3"/>
</dbReference>
<dbReference type="InterPro" id="IPR013656">
    <property type="entry name" value="PAS_4"/>
</dbReference>
<evidence type="ECO:0000256" key="9">
    <source>
        <dbReference type="PROSITE-ProRule" id="PRU00169"/>
    </source>
</evidence>
<dbReference type="InterPro" id="IPR035965">
    <property type="entry name" value="PAS-like_dom_sf"/>
</dbReference>
<feature type="domain" description="PAC" evidence="14">
    <location>
        <begin position="976"/>
        <end position="1028"/>
    </location>
</feature>
<dbReference type="InterPro" id="IPR005467">
    <property type="entry name" value="His_kinase_dom"/>
</dbReference>
<dbReference type="InterPro" id="IPR000014">
    <property type="entry name" value="PAS"/>
</dbReference>
<dbReference type="KEGG" id="ote:Oter_0776"/>
<evidence type="ECO:0000259" key="14">
    <source>
        <dbReference type="PROSITE" id="PS50113"/>
    </source>
</evidence>
<feature type="modified residue" description="4-aspartylphosphate" evidence="9">
    <location>
        <position position="1489"/>
    </location>
</feature>
<dbReference type="InterPro" id="IPR029016">
    <property type="entry name" value="GAF-like_dom_sf"/>
</dbReference>
<gene>
    <name evidence="15" type="ordered locus">Oter_0776</name>
</gene>
<dbReference type="PROSITE" id="PS50113">
    <property type="entry name" value="PAC"/>
    <property type="match status" value="3"/>
</dbReference>
<dbReference type="PANTHER" id="PTHR43547:SF2">
    <property type="entry name" value="HYBRID SIGNAL TRANSDUCTION HISTIDINE KINASE C"/>
    <property type="match status" value="1"/>
</dbReference>
<dbReference type="Pfam" id="PF13185">
    <property type="entry name" value="GAF_2"/>
    <property type="match status" value="1"/>
</dbReference>
<dbReference type="Gene3D" id="3.40.50.2300">
    <property type="match status" value="2"/>
</dbReference>
<proteinExistence type="predicted"/>
<dbReference type="NCBIfam" id="TIGR00229">
    <property type="entry name" value="sensory_box"/>
    <property type="match status" value="2"/>
</dbReference>
<evidence type="ECO:0000256" key="2">
    <source>
        <dbReference type="ARBA" id="ARBA00012438"/>
    </source>
</evidence>
<dbReference type="InterPro" id="IPR000700">
    <property type="entry name" value="PAS-assoc_C"/>
</dbReference>
<dbReference type="PROSITE" id="PS50109">
    <property type="entry name" value="HIS_KIN"/>
    <property type="match status" value="2"/>
</dbReference>
<dbReference type="Pfam" id="PF08448">
    <property type="entry name" value="PAS_4"/>
    <property type="match status" value="1"/>
</dbReference>
<dbReference type="PANTHER" id="PTHR43547">
    <property type="entry name" value="TWO-COMPONENT HISTIDINE KINASE"/>
    <property type="match status" value="1"/>
</dbReference>
<dbReference type="Pfam" id="PF00512">
    <property type="entry name" value="HisKA"/>
    <property type="match status" value="2"/>
</dbReference>
<name>B1ZVG7_OPITP</name>
<keyword evidence="7" id="KW-0067">ATP-binding</keyword>
<dbReference type="Pfam" id="PF00072">
    <property type="entry name" value="Response_reg"/>
    <property type="match status" value="2"/>
</dbReference>
<dbReference type="PRINTS" id="PR00344">
    <property type="entry name" value="BCTRLSENSOR"/>
</dbReference>
<evidence type="ECO:0000259" key="12">
    <source>
        <dbReference type="PROSITE" id="PS50110"/>
    </source>
</evidence>
<dbReference type="HOGENOM" id="CLU_000445_82_0_0"/>
<dbReference type="SUPFAM" id="SSF55781">
    <property type="entry name" value="GAF domain-like"/>
    <property type="match status" value="1"/>
</dbReference>
<sequence>MADASDKTAGQSGPTCAADPFRGGGEAGAILRAIDWPSKPIGPVDTWPQSLRTALSLCLASRHPICIIWGPDRLYFYNDAYAPILGEKHPWALGESYITVWPEIWESSIRPILEQVEQTGEASWCDDLLLVLRRHGFNEECYFAFSFAPTRVEDGSVGGVFTAITETTLQVVGERRLHTLRDLGARAPDARSAEEACRIAADVLAQNRYDVPFALFYAIDETGQAAKLVPGPGIEPGARGTPARVALDQEDPEDFWHFGEVIRSGKPRVHSQLPEDLGPLPKGPWPERPHTAVVLPIARPGESVPYGLLVCGASARRPLDPDYQSFFSLIASQVATAVANALAFAEQRRRAESLAALDRAKIDFFSNVSHEFRTPLTLILGPLEELLSEPARSALPADAREQLKVVHRNSLRLLKLVNMLLDFSRLEAGRIDAHFEPVDLPEFTADLVAVFRSAIEKAGLRLQVDCPPAPFPALVDREMWEKIVFNLLSNAFKFTRHGEIEVSLHCLGPTFELRVRDTGLGIPPESQSEVFKRFHRLKHAHSRTHEGTGIGLSLVQELVRLHGGTVSLTSEVNVGTIVSVTIPVHRPAGTPANPGAPRSASGVEPRAFVEESLRWIQPTDAVMKAPAVPRADRPPLARVLLADDNADMRDYVMRLLREHYDIAAVADGQAALALVRHWKPDLVLADIMMPGLDGFELLQALRESPATQQLPVILLSARAGEESRSEGLEAGADDYLIKPFSARELLARVQSQLHLAELRRKAEAKVTASEARLAQLVAMLPAGIYTVDAEGRITFYNPRAAEIWQARPTLHAPYAEFAAQFKIIGEDGREVAMETRPMPTVLREGRNLVTNEIELERPDGSRFFANFSISPTFGPDGQISGAIAVFQDVTAERQARVALRATEERYRAVFQQASIGIMECDLEGRILRCNPALARLVGYAEAELCGMNWRDLCPPEEVGENERVAQRLLRGDRPSFTGERRYRRKDGSVGWIDIFATSIFDDSGRPTYGLAMLVDITERKRAEAELRETEERFRVAADNAPVLLWIADTDKQRTWFNQPWLEFVGRTLEQEVGLGWLDNVHPEDRDHVLEVFDTAFERRGPFRLEYRIRRHDGEYRWMLVHGVPRQQDEEFVGYIGSCVDITDRRLAEEAIHASRNAERAHRVELERARDEAVAASRAKDDFLAALSHELRTPLSPVLLLASDAAADPQLPPSVRADFETIRKSVELEARLIDDLLDLTRIVRDKISLDLREVDAPVALRDALINVRAEFEAKRIGLVLDLSPEPQFVRADPVRLQQVIWNVLKNAVKFTPAGGRVTITSRIDHERRRLVLAVADTGIGMTAGEIERAFEAFAQGDHAGSGGSHRFGGLGLGLAISRRVVELHGGSITAQSPGRGRGAVFRIELPLLAGPAGATAGDPPVAWELPTDRTTAAATGGSRRRVLLVEDHAPTRSALESLLVRRGFSVTAAASATEARALAASEHFDLLISDIGLPDGSGYDLMAEFRERYGLVGIALTGYGMEEDVMRSRRAGFKMHLTKPVRIQHLDQALATLQAAKEGE</sequence>
<feature type="domain" description="Histidine kinase" evidence="11">
    <location>
        <begin position="367"/>
        <end position="586"/>
    </location>
</feature>
<dbReference type="SMART" id="SM00388">
    <property type="entry name" value="HisKA"/>
    <property type="match status" value="2"/>
</dbReference>
<dbReference type="SUPFAM" id="SSF55874">
    <property type="entry name" value="ATPase domain of HSP90 chaperone/DNA topoisomerase II/histidine kinase"/>
    <property type="match status" value="2"/>
</dbReference>
<keyword evidence="5" id="KW-0547">Nucleotide-binding</keyword>
<comment type="catalytic activity">
    <reaction evidence="1">
        <text>ATP + protein L-histidine = ADP + protein N-phospho-L-histidine.</text>
        <dbReference type="EC" id="2.7.13.3"/>
    </reaction>
</comment>
<feature type="modified residue" description="4-aspartylphosphate" evidence="9">
    <location>
        <position position="686"/>
    </location>
</feature>
<protein>
    <recommendedName>
        <fullName evidence="2">histidine kinase</fullName>
        <ecNumber evidence="2">2.7.13.3</ecNumber>
    </recommendedName>
</protein>
<dbReference type="InterPro" id="IPR011006">
    <property type="entry name" value="CheY-like_superfamily"/>
</dbReference>
<dbReference type="SUPFAM" id="SSF55785">
    <property type="entry name" value="PYP-like sensor domain (PAS domain)"/>
    <property type="match status" value="4"/>
</dbReference>
<dbReference type="SMART" id="SM00086">
    <property type="entry name" value="PAC"/>
    <property type="match status" value="3"/>
</dbReference>
<feature type="region of interest" description="Disordered" evidence="10">
    <location>
        <begin position="1"/>
        <end position="21"/>
    </location>
</feature>
<evidence type="ECO:0000259" key="13">
    <source>
        <dbReference type="PROSITE" id="PS50112"/>
    </source>
</evidence>
<dbReference type="STRING" id="452637.Oter_0776"/>
<dbReference type="Proteomes" id="UP000007013">
    <property type="component" value="Chromosome"/>
</dbReference>
<evidence type="ECO:0000256" key="10">
    <source>
        <dbReference type="SAM" id="MobiDB-lite"/>
    </source>
</evidence>
<evidence type="ECO:0000313" key="16">
    <source>
        <dbReference type="Proteomes" id="UP000007013"/>
    </source>
</evidence>
<feature type="domain" description="PAC" evidence="14">
    <location>
        <begin position="849"/>
        <end position="901"/>
    </location>
</feature>
<reference evidence="15 16" key="1">
    <citation type="journal article" date="2011" name="J. Bacteriol.">
        <title>Genome sequence of the verrucomicrobium Opitutus terrae PB90-1, an abundant inhabitant of rice paddy soil ecosystems.</title>
        <authorList>
            <person name="van Passel M.W."/>
            <person name="Kant R."/>
            <person name="Palva A."/>
            <person name="Copeland A."/>
            <person name="Lucas S."/>
            <person name="Lapidus A."/>
            <person name="Glavina del Rio T."/>
            <person name="Pitluck S."/>
            <person name="Goltsman E."/>
            <person name="Clum A."/>
            <person name="Sun H."/>
            <person name="Schmutz J."/>
            <person name="Larimer F.W."/>
            <person name="Land M.L."/>
            <person name="Hauser L."/>
            <person name="Kyrpides N."/>
            <person name="Mikhailova N."/>
            <person name="Richardson P.P."/>
            <person name="Janssen P.H."/>
            <person name="de Vos W.M."/>
            <person name="Smidt H."/>
        </authorList>
    </citation>
    <scope>NUCLEOTIDE SEQUENCE [LARGE SCALE GENOMIC DNA]</scope>
    <source>
        <strain evidence="16">DSM 11246 / JCM 15787 / PB90-1</strain>
    </source>
</reference>
<dbReference type="SUPFAM" id="SSF47384">
    <property type="entry name" value="Homodimeric domain of signal transducing histidine kinase"/>
    <property type="match status" value="2"/>
</dbReference>
<dbReference type="SUPFAM" id="SSF52172">
    <property type="entry name" value="CheY-like"/>
    <property type="match status" value="2"/>
</dbReference>
<evidence type="ECO:0000256" key="6">
    <source>
        <dbReference type="ARBA" id="ARBA00022777"/>
    </source>
</evidence>
<dbReference type="InterPro" id="IPR036890">
    <property type="entry name" value="HATPase_C_sf"/>
</dbReference>
<dbReference type="CDD" id="cd17574">
    <property type="entry name" value="REC_OmpR"/>
    <property type="match status" value="1"/>
</dbReference>
<dbReference type="CDD" id="cd00082">
    <property type="entry name" value="HisKA"/>
    <property type="match status" value="2"/>
</dbReference>
<accession>B1ZVG7</accession>
<evidence type="ECO:0000256" key="4">
    <source>
        <dbReference type="ARBA" id="ARBA00022679"/>
    </source>
</evidence>
<dbReference type="FunFam" id="1.10.287.130:FF:000045">
    <property type="entry name" value="Two-component system sensor histidine kinase/response regulator"/>
    <property type="match status" value="1"/>
</dbReference>
<dbReference type="Gene3D" id="3.30.450.40">
    <property type="match status" value="1"/>
</dbReference>
<organism evidence="15 16">
    <name type="scientific">Opitutus terrae (strain DSM 11246 / JCM 15787 / PB90-1)</name>
    <dbReference type="NCBI Taxonomy" id="452637"/>
    <lineage>
        <taxon>Bacteria</taxon>
        <taxon>Pseudomonadati</taxon>
        <taxon>Verrucomicrobiota</taxon>
        <taxon>Opitutia</taxon>
        <taxon>Opitutales</taxon>
        <taxon>Opitutaceae</taxon>
        <taxon>Opitutus</taxon>
    </lineage>
</organism>
<dbReference type="FunFam" id="3.30.565.10:FF:000037">
    <property type="entry name" value="Hybrid sensor histidine kinase/response regulator"/>
    <property type="match status" value="1"/>
</dbReference>
<keyword evidence="8" id="KW-0902">Two-component regulatory system</keyword>
<dbReference type="InterPro" id="IPR003661">
    <property type="entry name" value="HisK_dim/P_dom"/>
</dbReference>
<feature type="domain" description="Response regulatory" evidence="12">
    <location>
        <begin position="1440"/>
        <end position="1553"/>
    </location>
</feature>
<feature type="domain" description="PAC" evidence="14">
    <location>
        <begin position="1102"/>
        <end position="1153"/>
    </location>
</feature>
<feature type="domain" description="PAS" evidence="13">
    <location>
        <begin position="1029"/>
        <end position="1099"/>
    </location>
</feature>
<dbReference type="EMBL" id="CP001032">
    <property type="protein sequence ID" value="ACB74064.1"/>
    <property type="molecule type" value="Genomic_DNA"/>
</dbReference>
<dbReference type="InterPro" id="IPR013655">
    <property type="entry name" value="PAS_fold_3"/>
</dbReference>
<dbReference type="Gene3D" id="3.30.450.20">
    <property type="entry name" value="PAS domain"/>
    <property type="match status" value="4"/>
</dbReference>
<dbReference type="PROSITE" id="PS50112">
    <property type="entry name" value="PAS"/>
    <property type="match status" value="3"/>
</dbReference>
<dbReference type="eggNOG" id="COG0784">
    <property type="taxonomic scope" value="Bacteria"/>
</dbReference>
<dbReference type="PROSITE" id="PS50110">
    <property type="entry name" value="RESPONSE_REGULATORY"/>
    <property type="match status" value="2"/>
</dbReference>
<dbReference type="SMART" id="SM00387">
    <property type="entry name" value="HATPase_c"/>
    <property type="match status" value="2"/>
</dbReference>
<evidence type="ECO:0000256" key="3">
    <source>
        <dbReference type="ARBA" id="ARBA00022553"/>
    </source>
</evidence>
<dbReference type="InterPro" id="IPR003018">
    <property type="entry name" value="GAF"/>
</dbReference>
<feature type="domain" description="PAS" evidence="13">
    <location>
        <begin position="902"/>
        <end position="972"/>
    </location>
</feature>
<dbReference type="InterPro" id="IPR004358">
    <property type="entry name" value="Sig_transdc_His_kin-like_C"/>
</dbReference>
<dbReference type="eggNOG" id="COG3829">
    <property type="taxonomic scope" value="Bacteria"/>
</dbReference>
<evidence type="ECO:0000256" key="7">
    <source>
        <dbReference type="ARBA" id="ARBA00022840"/>
    </source>
</evidence>
<feature type="domain" description="Response regulatory" evidence="12">
    <location>
        <begin position="638"/>
        <end position="753"/>
    </location>
</feature>
<keyword evidence="4 15" id="KW-0808">Transferase</keyword>
<dbReference type="eggNOG" id="COG0745">
    <property type="taxonomic scope" value="Bacteria"/>
</dbReference>
<evidence type="ECO:0000256" key="1">
    <source>
        <dbReference type="ARBA" id="ARBA00000085"/>
    </source>
</evidence>
<dbReference type="GO" id="GO:0005524">
    <property type="term" value="F:ATP binding"/>
    <property type="evidence" value="ECO:0007669"/>
    <property type="project" value="UniProtKB-KW"/>
</dbReference>
<dbReference type="InterPro" id="IPR003594">
    <property type="entry name" value="HATPase_dom"/>
</dbReference>